<protein>
    <submittedName>
        <fullName evidence="1">Uncharacterized protein</fullName>
    </submittedName>
</protein>
<evidence type="ECO:0000313" key="1">
    <source>
        <dbReference type="EMBL" id="KAK1859522.1"/>
    </source>
</evidence>
<evidence type="ECO:0000313" key="2">
    <source>
        <dbReference type="Proteomes" id="UP000798662"/>
    </source>
</evidence>
<organism evidence="1 2">
    <name type="scientific">Pyropia yezoensis</name>
    <name type="common">Susabi-nori</name>
    <name type="synonym">Porphyra yezoensis</name>
    <dbReference type="NCBI Taxonomy" id="2788"/>
    <lineage>
        <taxon>Eukaryota</taxon>
        <taxon>Rhodophyta</taxon>
        <taxon>Bangiophyceae</taxon>
        <taxon>Bangiales</taxon>
        <taxon>Bangiaceae</taxon>
        <taxon>Pyropia</taxon>
    </lineage>
</organism>
<sequence>MKACGIGADDDSEYQIGPDAHASTPTAVRLAAAHTATAAAVGLAGIATIAVGTWAVVAQSGSAYNRLTFGSSIAVASLYLSMSAICAGVIMVLLPLVGLAASRRGTCRAGLTVGYMLVLAILWAVAIFTGVVMLQVGTGGVGRPATRALFVDAWTRSVERSPGTVCGVEAELKCRGFDGGDCATCPYEVPDATRGNCDVTRCASCEDAGTDLLGCYPALYDDLASKARPVGIVAVITAVAVGLDFFVFALARAASR</sequence>
<gene>
    <name evidence="1" type="ORF">I4F81_002117</name>
</gene>
<name>A0ACC3BNY4_PYRYE</name>
<dbReference type="EMBL" id="CM020618">
    <property type="protein sequence ID" value="KAK1859522.1"/>
    <property type="molecule type" value="Genomic_DNA"/>
</dbReference>
<reference evidence="1" key="1">
    <citation type="submission" date="2019-11" db="EMBL/GenBank/DDBJ databases">
        <title>Nori genome reveals adaptations in red seaweeds to the harsh intertidal environment.</title>
        <authorList>
            <person name="Wang D."/>
            <person name="Mao Y."/>
        </authorList>
    </citation>
    <scope>NUCLEOTIDE SEQUENCE</scope>
    <source>
        <tissue evidence="1">Gametophyte</tissue>
    </source>
</reference>
<accession>A0ACC3BNY4</accession>
<proteinExistence type="predicted"/>
<keyword evidence="2" id="KW-1185">Reference proteome</keyword>
<dbReference type="Proteomes" id="UP000798662">
    <property type="component" value="Chromosome 1"/>
</dbReference>
<comment type="caution">
    <text evidence="1">The sequence shown here is derived from an EMBL/GenBank/DDBJ whole genome shotgun (WGS) entry which is preliminary data.</text>
</comment>